<accession>A0A5U3ER40</accession>
<dbReference type="Proteomes" id="UP000839575">
    <property type="component" value="Unassembled WGS sequence"/>
</dbReference>
<gene>
    <name evidence="1" type="ORF">S301_08690</name>
</gene>
<dbReference type="AlphaFoldDB" id="A0A5U3ER40"/>
<evidence type="ECO:0000313" key="2">
    <source>
        <dbReference type="Proteomes" id="UP000839575"/>
    </source>
</evidence>
<dbReference type="InterPro" id="IPR019289">
    <property type="entry name" value="Phage_tail_E/E"/>
</dbReference>
<comment type="caution">
    <text evidence="1">The sequence shown here is derived from an EMBL/GenBank/DDBJ whole genome shotgun (WGS) entry which is preliminary data.</text>
</comment>
<proteinExistence type="predicted"/>
<name>A0A5U3ER40_SALET</name>
<evidence type="ECO:0000313" key="1">
    <source>
        <dbReference type="EMBL" id="EBP3998757.1"/>
    </source>
</evidence>
<reference evidence="1 2" key="1">
    <citation type="submission" date="2018-07" db="EMBL/GenBank/DDBJ databases">
        <authorList>
            <consortium name="GenomeTrakr network: Whole genome sequencing for foodborne pathogen traceback"/>
        </authorList>
    </citation>
    <scope>NUCLEOTIDE SEQUENCE [LARGE SCALE GENOMIC DNA]</scope>
    <source>
        <strain evidence="1 2">CFSAN002851</strain>
    </source>
</reference>
<protein>
    <submittedName>
        <fullName evidence="1">Phage tail assembly protein</fullName>
    </submittedName>
</protein>
<sequence>MDIADGSITAKTVTLETPLIRGKSTIDTLTLRKPTAGELRGLRLQAIMESDVNSIIKLLPRVTQPALTETEASMLDPADLLAMGNEILVFFLPKSVQADLEKL</sequence>
<dbReference type="Pfam" id="PF10109">
    <property type="entry name" value="Phage_TAC_7"/>
    <property type="match status" value="1"/>
</dbReference>
<dbReference type="EMBL" id="AAGLPX010000013">
    <property type="protein sequence ID" value="EBP3998757.1"/>
    <property type="molecule type" value="Genomic_DNA"/>
</dbReference>
<organism evidence="1 2">
    <name type="scientific">Salmonella enterica I</name>
    <dbReference type="NCBI Taxonomy" id="59201"/>
    <lineage>
        <taxon>Bacteria</taxon>
        <taxon>Pseudomonadati</taxon>
        <taxon>Pseudomonadota</taxon>
        <taxon>Gammaproteobacteria</taxon>
        <taxon>Enterobacterales</taxon>
        <taxon>Enterobacteriaceae</taxon>
        <taxon>Salmonella</taxon>
    </lineage>
</organism>